<dbReference type="EMBL" id="CP002546">
    <property type="protein sequence ID" value="ADY61399.1"/>
    <property type="molecule type" value="Genomic_DNA"/>
</dbReference>
<dbReference type="PANTHER" id="PTHR30612:SF0">
    <property type="entry name" value="CHLOROPLAST PROTEIN-TRANSPORTING ATPASE"/>
    <property type="match status" value="1"/>
</dbReference>
<dbReference type="PRINTS" id="PR00906">
    <property type="entry name" value="SECA"/>
</dbReference>
<feature type="binding site" evidence="10">
    <location>
        <begin position="104"/>
        <end position="108"/>
    </location>
    <ligand>
        <name>ATP</name>
        <dbReference type="ChEBI" id="CHEBI:30616"/>
    </ligand>
</feature>
<keyword evidence="7 10" id="KW-1278">Translocase</keyword>
<dbReference type="GO" id="GO:0005886">
    <property type="term" value="C:plasma membrane"/>
    <property type="evidence" value="ECO:0007669"/>
    <property type="project" value="UniProtKB-SubCell"/>
</dbReference>
<evidence type="ECO:0000256" key="1">
    <source>
        <dbReference type="ARBA" id="ARBA00022448"/>
    </source>
</evidence>
<evidence type="ECO:0000256" key="3">
    <source>
        <dbReference type="ARBA" id="ARBA00022490"/>
    </source>
</evidence>
<reference evidence="15" key="1">
    <citation type="submission" date="2011-02" db="EMBL/GenBank/DDBJ databases">
        <title>The complete genome of Planctomyces brasiliensis DSM 5305.</title>
        <authorList>
            <person name="Lucas S."/>
            <person name="Copeland A."/>
            <person name="Lapidus A."/>
            <person name="Bruce D."/>
            <person name="Goodwin L."/>
            <person name="Pitluck S."/>
            <person name="Kyrpides N."/>
            <person name="Mavromatis K."/>
            <person name="Pagani I."/>
            <person name="Ivanova N."/>
            <person name="Ovchinnikova G."/>
            <person name="Lu M."/>
            <person name="Detter J.C."/>
            <person name="Han C."/>
            <person name="Land M."/>
            <person name="Hauser L."/>
            <person name="Markowitz V."/>
            <person name="Cheng J.-F."/>
            <person name="Hugenholtz P."/>
            <person name="Woyke T."/>
            <person name="Wu D."/>
            <person name="Tindall B."/>
            <person name="Pomrenke H.G."/>
            <person name="Brambilla E."/>
            <person name="Klenk H.-P."/>
            <person name="Eisen J.A."/>
        </authorList>
    </citation>
    <scope>NUCLEOTIDE SEQUENCE [LARGE SCALE GENOMIC DNA]</scope>
    <source>
        <strain evidence="15">ATCC 49424 / DSM 5305 / JCM 21570 / NBRC 103401 / IFAM 1448</strain>
    </source>
</reference>
<dbReference type="Pfam" id="PF01043">
    <property type="entry name" value="SecA_PP_bind"/>
    <property type="match status" value="1"/>
</dbReference>
<dbReference type="HOGENOM" id="CLU_005314_3_2_0"/>
<dbReference type="EC" id="7.4.2.8" evidence="10"/>
<keyword evidence="2 10" id="KW-1003">Cell membrane</keyword>
<dbReference type="FunFam" id="3.40.50.300:FF:000429">
    <property type="entry name" value="Preprotein translocase subunit SecA"/>
    <property type="match status" value="1"/>
</dbReference>
<dbReference type="PROSITE" id="PS51194">
    <property type="entry name" value="HELICASE_CTER"/>
    <property type="match status" value="1"/>
</dbReference>
<feature type="binding site" evidence="10">
    <location>
        <position position="515"/>
    </location>
    <ligand>
        <name>ATP</name>
        <dbReference type="ChEBI" id="CHEBI:30616"/>
    </ligand>
</feature>
<evidence type="ECO:0000259" key="13">
    <source>
        <dbReference type="PROSITE" id="PS51196"/>
    </source>
</evidence>
<dbReference type="STRING" id="756272.Plabr_3813"/>
<evidence type="ECO:0000313" key="15">
    <source>
        <dbReference type="Proteomes" id="UP000006860"/>
    </source>
</evidence>
<dbReference type="HAMAP" id="MF_01382">
    <property type="entry name" value="SecA"/>
    <property type="match status" value="1"/>
</dbReference>
<dbReference type="PROSITE" id="PS51192">
    <property type="entry name" value="HELICASE_ATP_BIND_1"/>
    <property type="match status" value="1"/>
</dbReference>
<dbReference type="Pfam" id="PF21090">
    <property type="entry name" value="P-loop_SecA"/>
    <property type="match status" value="1"/>
</dbReference>
<dbReference type="InterPro" id="IPR014001">
    <property type="entry name" value="Helicase_ATP-bd"/>
</dbReference>
<comment type="similarity">
    <text evidence="10">Belongs to the SecA family.</text>
</comment>
<dbReference type="SMART" id="SM00958">
    <property type="entry name" value="SecA_PP_bind"/>
    <property type="match status" value="1"/>
</dbReference>
<dbReference type="GO" id="GO:0008564">
    <property type="term" value="F:protein-exporting ATPase activity"/>
    <property type="evidence" value="ECO:0007669"/>
    <property type="project" value="UniProtKB-EC"/>
</dbReference>
<dbReference type="CDD" id="cd17928">
    <property type="entry name" value="DEXDc_SecA"/>
    <property type="match status" value="1"/>
</dbReference>
<dbReference type="InterPro" id="IPR036670">
    <property type="entry name" value="SecA_X-link_sf"/>
</dbReference>
<dbReference type="GO" id="GO:0017038">
    <property type="term" value="P:protein import"/>
    <property type="evidence" value="ECO:0007669"/>
    <property type="project" value="InterPro"/>
</dbReference>
<dbReference type="OrthoDB" id="9805579at2"/>
<dbReference type="PANTHER" id="PTHR30612">
    <property type="entry name" value="SECA INNER MEMBRANE COMPONENT OF SEC PROTEIN SECRETION SYSTEM"/>
    <property type="match status" value="1"/>
</dbReference>
<comment type="subunit">
    <text evidence="10">Monomer and homodimer. Part of the essential Sec protein translocation apparatus which comprises SecA, SecYEG and auxiliary proteins SecDF. Other proteins may also be involved.</text>
</comment>
<evidence type="ECO:0000256" key="7">
    <source>
        <dbReference type="ARBA" id="ARBA00022967"/>
    </source>
</evidence>
<dbReference type="InterPro" id="IPR027417">
    <property type="entry name" value="P-loop_NTPase"/>
</dbReference>
<evidence type="ECO:0000256" key="5">
    <source>
        <dbReference type="ARBA" id="ARBA00022840"/>
    </source>
</evidence>
<dbReference type="GO" id="GO:0006605">
    <property type="term" value="P:protein targeting"/>
    <property type="evidence" value="ECO:0007669"/>
    <property type="project" value="UniProtKB-UniRule"/>
</dbReference>
<dbReference type="InterPro" id="IPR014018">
    <property type="entry name" value="SecA_motor_DEAD"/>
</dbReference>
<dbReference type="GO" id="GO:0005829">
    <property type="term" value="C:cytosol"/>
    <property type="evidence" value="ECO:0007669"/>
    <property type="project" value="TreeGrafter"/>
</dbReference>
<feature type="binding site" evidence="10">
    <location>
        <position position="86"/>
    </location>
    <ligand>
        <name>ATP</name>
        <dbReference type="ChEBI" id="CHEBI:30616"/>
    </ligand>
</feature>
<evidence type="ECO:0000259" key="11">
    <source>
        <dbReference type="PROSITE" id="PS51192"/>
    </source>
</evidence>
<evidence type="ECO:0000256" key="9">
    <source>
        <dbReference type="ARBA" id="ARBA00023136"/>
    </source>
</evidence>
<protein>
    <recommendedName>
        <fullName evidence="10">Protein translocase subunit SecA</fullName>
        <ecNumber evidence="10">7.4.2.8</ecNumber>
    </recommendedName>
</protein>
<organism evidence="14 15">
    <name type="scientific">Rubinisphaera brasiliensis (strain ATCC 49424 / DSM 5305 / JCM 21570 / IAM 15109 / NBRC 103401 / IFAM 1448)</name>
    <name type="common">Planctomyces brasiliensis</name>
    <dbReference type="NCBI Taxonomy" id="756272"/>
    <lineage>
        <taxon>Bacteria</taxon>
        <taxon>Pseudomonadati</taxon>
        <taxon>Planctomycetota</taxon>
        <taxon>Planctomycetia</taxon>
        <taxon>Planctomycetales</taxon>
        <taxon>Planctomycetaceae</taxon>
        <taxon>Rubinisphaera</taxon>
    </lineage>
</organism>
<accession>F0SSS1</accession>
<dbReference type="GO" id="GO:0043952">
    <property type="term" value="P:protein transport by the Sec complex"/>
    <property type="evidence" value="ECO:0007669"/>
    <property type="project" value="TreeGrafter"/>
</dbReference>
<keyword evidence="10" id="KW-0997">Cell inner membrane</keyword>
<evidence type="ECO:0000256" key="8">
    <source>
        <dbReference type="ARBA" id="ARBA00023010"/>
    </source>
</evidence>
<dbReference type="GO" id="GO:0005524">
    <property type="term" value="F:ATP binding"/>
    <property type="evidence" value="ECO:0007669"/>
    <property type="project" value="UniProtKB-UniRule"/>
</dbReference>
<keyword evidence="6 10" id="KW-0653">Protein transport</keyword>
<dbReference type="KEGG" id="pbs:Plabr_3813"/>
<evidence type="ECO:0000256" key="2">
    <source>
        <dbReference type="ARBA" id="ARBA00022475"/>
    </source>
</evidence>
<feature type="domain" description="SecA family profile" evidence="13">
    <location>
        <begin position="2"/>
        <end position="594"/>
    </location>
</feature>
<dbReference type="SUPFAM" id="SSF52540">
    <property type="entry name" value="P-loop containing nucleoside triphosphate hydrolases"/>
    <property type="match status" value="2"/>
</dbReference>
<sequence length="642" mass="70744">MISPLFPIHSVSASRVASGTANAVSRILQEATHLRDSDASEMKLHAARLRLEIGRSGRPLNSLAACFALTYEVIRQQRNLELHPCQISGGLIVARGGVAEMATGEGKTLTSVQAAALWGLAGRGMHVVTSNDYLAQRDATELAPIYAALGLSVGCITKHSTPEQRRKAYRCDITYATAAEVGFDFLRDRMTLGASQSSTSGRRHHIPSADQTSTGLLQRPLFAALIDEADSVLIDDARTPLVIGSETEQTRADRSLFRWCAKRVATLQIDRDFSLLPANRQALLTTAGMQRLLLGGAPRFSAGLTSEDLLTTAERMLEAIHFYRRDKHYTIEKRKIILLDESTDRPLPGRKLQAGLHHCLEAREGLPITAGSKTACQISVQSLFRMYDHLGGMTGTGRDAASEFRRIYDMRVSAVPTHRPSQRSRFPPRVFHNAAARDYAVISATLKQLQAGRAILIGTPSVAASLRVSRALEEAGISHSVLNALQEAEEAKIIAAAGQPGRVTIATNIAGRGTDIRLSDDVQEAGGLHVILTEMNPSARVDRQLIGRCARQGDPGSYQFLLSLDDELLQRLSPQQRSVLKQRSLPLINGELPCRWLNLFRRIQREQEQRDTRNRTDMLKVESQRRDTCRRMGLCPYLETIE</sequence>
<keyword evidence="3 10" id="KW-0963">Cytoplasm</keyword>
<comment type="subcellular location">
    <subcellularLocation>
        <location evidence="10">Cell inner membrane</location>
        <topology evidence="10">Peripheral membrane protein</topology>
        <orientation evidence="10">Cytoplasmic side</orientation>
    </subcellularLocation>
    <subcellularLocation>
        <location evidence="10">Cytoplasm</location>
    </subcellularLocation>
    <text evidence="10">Distribution is 50-50.</text>
</comment>
<dbReference type="Proteomes" id="UP000006860">
    <property type="component" value="Chromosome"/>
</dbReference>
<dbReference type="InterPro" id="IPR011115">
    <property type="entry name" value="SecA_DEAD"/>
</dbReference>
<keyword evidence="8 10" id="KW-0811">Translocation</keyword>
<comment type="catalytic activity">
    <reaction evidence="10">
        <text>ATP + H2O + cellular proteinSide 1 = ADP + phosphate + cellular proteinSide 2.</text>
        <dbReference type="EC" id="7.4.2.8"/>
    </reaction>
</comment>
<name>F0SSS1_RUBBR</name>
<dbReference type="Gene3D" id="3.90.1440.10">
    <property type="entry name" value="SecA, preprotein cross-linking domain"/>
    <property type="match status" value="1"/>
</dbReference>
<dbReference type="InterPro" id="IPR044722">
    <property type="entry name" value="SecA_SF2_C"/>
</dbReference>
<feature type="domain" description="Helicase C-terminal" evidence="12">
    <location>
        <begin position="441"/>
        <end position="593"/>
    </location>
</feature>
<keyword evidence="9 10" id="KW-0472">Membrane</keyword>
<evidence type="ECO:0000256" key="4">
    <source>
        <dbReference type="ARBA" id="ARBA00022741"/>
    </source>
</evidence>
<dbReference type="GO" id="GO:0031522">
    <property type="term" value="C:cell envelope Sec protein transport complex"/>
    <property type="evidence" value="ECO:0007669"/>
    <property type="project" value="TreeGrafter"/>
</dbReference>
<evidence type="ECO:0000259" key="12">
    <source>
        <dbReference type="PROSITE" id="PS51194"/>
    </source>
</evidence>
<evidence type="ECO:0000256" key="10">
    <source>
        <dbReference type="HAMAP-Rule" id="MF_01382"/>
    </source>
</evidence>
<dbReference type="InterPro" id="IPR001650">
    <property type="entry name" value="Helicase_C-like"/>
</dbReference>
<comment type="function">
    <text evidence="10">Part of the Sec protein translocase complex. Interacts with the SecYEG preprotein conducting channel. Has a central role in coupling the hydrolysis of ATP to the transfer of proteins into and across the cell membrane, serving as an ATP-driven molecular motor driving the stepwise translocation of polypeptide chains across the membrane.</text>
</comment>
<evidence type="ECO:0000256" key="6">
    <source>
        <dbReference type="ARBA" id="ARBA00022927"/>
    </source>
</evidence>
<dbReference type="InterPro" id="IPR011130">
    <property type="entry name" value="SecA_preprotein_X-link_dom"/>
</dbReference>
<dbReference type="PROSITE" id="PS51196">
    <property type="entry name" value="SECA_MOTOR_DEAD"/>
    <property type="match status" value="1"/>
</dbReference>
<dbReference type="SUPFAM" id="SSF81767">
    <property type="entry name" value="Pre-protein crosslinking domain of SecA"/>
    <property type="match status" value="1"/>
</dbReference>
<keyword evidence="4 10" id="KW-0547">Nucleotide-binding</keyword>
<evidence type="ECO:0000313" key="14">
    <source>
        <dbReference type="EMBL" id="ADY61399.1"/>
    </source>
</evidence>
<keyword evidence="1 10" id="KW-0813">Transport</keyword>
<proteinExistence type="inferred from homology"/>
<dbReference type="AlphaFoldDB" id="F0SSS1"/>
<dbReference type="Gene3D" id="3.40.50.300">
    <property type="entry name" value="P-loop containing nucleotide triphosphate hydrolases"/>
    <property type="match status" value="2"/>
</dbReference>
<feature type="domain" description="Helicase ATP-binding" evidence="11">
    <location>
        <begin position="88"/>
        <end position="266"/>
    </location>
</feature>
<dbReference type="eggNOG" id="COG0653">
    <property type="taxonomic scope" value="Bacteria"/>
</dbReference>
<dbReference type="SMART" id="SM00957">
    <property type="entry name" value="SecA_DEAD"/>
    <property type="match status" value="1"/>
</dbReference>
<gene>
    <name evidence="10" type="primary">secA</name>
    <name evidence="14" type="ordered locus">Plabr_3813</name>
</gene>
<dbReference type="InterPro" id="IPR000185">
    <property type="entry name" value="SecA"/>
</dbReference>
<dbReference type="Pfam" id="PF07517">
    <property type="entry name" value="SecA_DEAD"/>
    <property type="match status" value="1"/>
</dbReference>
<dbReference type="GO" id="GO:0065002">
    <property type="term" value="P:intracellular protein transmembrane transport"/>
    <property type="evidence" value="ECO:0007669"/>
    <property type="project" value="UniProtKB-UniRule"/>
</dbReference>
<keyword evidence="15" id="KW-1185">Reference proteome</keyword>
<keyword evidence="5 10" id="KW-0067">ATP-binding</keyword>